<keyword evidence="6 10" id="KW-0418">Kinase</keyword>
<dbReference type="SMART" id="SM00387">
    <property type="entry name" value="HATPase_c"/>
    <property type="match status" value="1"/>
</dbReference>
<dbReference type="SUPFAM" id="SSF47384">
    <property type="entry name" value="Homodimeric domain of signal transducing histidine kinase"/>
    <property type="match status" value="1"/>
</dbReference>
<dbReference type="KEGG" id="abas:ACPOL_5334"/>
<evidence type="ECO:0000256" key="1">
    <source>
        <dbReference type="ARBA" id="ARBA00000085"/>
    </source>
</evidence>
<dbReference type="GO" id="GO:0000155">
    <property type="term" value="F:phosphorelay sensor kinase activity"/>
    <property type="evidence" value="ECO:0007669"/>
    <property type="project" value="InterPro"/>
</dbReference>
<dbReference type="PROSITE" id="PS50109">
    <property type="entry name" value="HIS_KIN"/>
    <property type="match status" value="1"/>
</dbReference>
<evidence type="ECO:0000256" key="2">
    <source>
        <dbReference type="ARBA" id="ARBA00012438"/>
    </source>
</evidence>
<evidence type="ECO:0000259" key="9">
    <source>
        <dbReference type="PROSITE" id="PS50109"/>
    </source>
</evidence>
<dbReference type="InterPro" id="IPR003661">
    <property type="entry name" value="HisK_dim/P_dom"/>
</dbReference>
<dbReference type="PANTHER" id="PTHR43065">
    <property type="entry name" value="SENSOR HISTIDINE KINASE"/>
    <property type="match status" value="1"/>
</dbReference>
<keyword evidence="11" id="KW-1185">Reference proteome</keyword>
<keyword evidence="7" id="KW-0067">ATP-binding</keyword>
<dbReference type="Gene3D" id="3.30.565.10">
    <property type="entry name" value="Histidine kinase-like ATPase, C-terminal domain"/>
    <property type="match status" value="1"/>
</dbReference>
<dbReference type="EC" id="2.7.13.3" evidence="2"/>
<keyword evidence="3" id="KW-0597">Phosphoprotein</keyword>
<proteinExistence type="predicted"/>
<dbReference type="OrthoDB" id="9764522at2"/>
<dbReference type="InterPro" id="IPR004358">
    <property type="entry name" value="Sig_transdc_His_kin-like_C"/>
</dbReference>
<dbReference type="RefSeq" id="WP_114209330.1">
    <property type="nucleotide sequence ID" value="NZ_CP030840.1"/>
</dbReference>
<dbReference type="PANTHER" id="PTHR43065:SF46">
    <property type="entry name" value="C4-DICARBOXYLATE TRANSPORT SENSOR PROTEIN DCTB"/>
    <property type="match status" value="1"/>
</dbReference>
<protein>
    <recommendedName>
        <fullName evidence="2">histidine kinase</fullName>
        <ecNumber evidence="2">2.7.13.3</ecNumber>
    </recommendedName>
</protein>
<keyword evidence="4" id="KW-0808">Transferase</keyword>
<evidence type="ECO:0000256" key="7">
    <source>
        <dbReference type="ARBA" id="ARBA00022840"/>
    </source>
</evidence>
<accession>A0A2Z5G7A6</accession>
<evidence type="ECO:0000256" key="6">
    <source>
        <dbReference type="ARBA" id="ARBA00022777"/>
    </source>
</evidence>
<dbReference type="EMBL" id="CP030840">
    <property type="protein sequence ID" value="AXC14584.1"/>
    <property type="molecule type" value="Genomic_DNA"/>
</dbReference>
<evidence type="ECO:0000256" key="8">
    <source>
        <dbReference type="ARBA" id="ARBA00023012"/>
    </source>
</evidence>
<keyword evidence="8" id="KW-0902">Two-component regulatory system</keyword>
<name>A0A2Z5G7A6_9BACT</name>
<dbReference type="Gene3D" id="1.10.287.130">
    <property type="match status" value="1"/>
</dbReference>
<dbReference type="SUPFAM" id="SSF55874">
    <property type="entry name" value="ATPase domain of HSP90 chaperone/DNA topoisomerase II/histidine kinase"/>
    <property type="match status" value="1"/>
</dbReference>
<sequence>MANSGLAEEQLRQSHKMEAIGQLAAGIAHEINTPIQYVSDNSVFLRESWTVINRIVSVAAKVQDEWRRGALSTSTRDELDSCFRAADIDYLANEIPRAIDETFEGARQVAKIVRAMNEFAHPASENKCACDLNQAIENTIAFSRNVWKYVARVETSLDREAPLVLCRLDEINQVLLNLIVNAAHAVGSSNENGLQGLGTIRVRTTFADGWITISVSDDGGGVPEDVRSRIFEPFFTTKPLGSGTGQGLAMARVIVEEQHGGRIWLESTAGTGTTFYVSLPVDPEIPA</sequence>
<dbReference type="PRINTS" id="PR00344">
    <property type="entry name" value="BCTRLSENSOR"/>
</dbReference>
<dbReference type="InterPro" id="IPR003594">
    <property type="entry name" value="HATPase_dom"/>
</dbReference>
<evidence type="ECO:0000256" key="5">
    <source>
        <dbReference type="ARBA" id="ARBA00022741"/>
    </source>
</evidence>
<dbReference type="CDD" id="cd00082">
    <property type="entry name" value="HisKA"/>
    <property type="match status" value="1"/>
</dbReference>
<gene>
    <name evidence="10" type="ORF">ACPOL_5334</name>
</gene>
<dbReference type="Proteomes" id="UP000253606">
    <property type="component" value="Chromosome"/>
</dbReference>
<reference evidence="10 11" key="1">
    <citation type="journal article" date="2018" name="Front. Microbiol.">
        <title>Hydrolytic Capabilities as a Key to Environmental Success: Chitinolytic and Cellulolytic Acidobacteria From Acidic Sub-arctic Soils and Boreal Peatlands.</title>
        <authorList>
            <person name="Belova S.E."/>
            <person name="Ravin N.V."/>
            <person name="Pankratov T.A."/>
            <person name="Rakitin A.L."/>
            <person name="Ivanova A.A."/>
            <person name="Beletsky A.V."/>
            <person name="Mardanov A.V."/>
            <person name="Sinninghe Damste J.S."/>
            <person name="Dedysh S.N."/>
        </authorList>
    </citation>
    <scope>NUCLEOTIDE SEQUENCE [LARGE SCALE GENOMIC DNA]</scope>
    <source>
        <strain evidence="10 11">SBC82</strain>
    </source>
</reference>
<feature type="domain" description="Histidine kinase" evidence="9">
    <location>
        <begin position="26"/>
        <end position="283"/>
    </location>
</feature>
<evidence type="ECO:0000313" key="10">
    <source>
        <dbReference type="EMBL" id="AXC14584.1"/>
    </source>
</evidence>
<dbReference type="GO" id="GO:0005524">
    <property type="term" value="F:ATP binding"/>
    <property type="evidence" value="ECO:0007669"/>
    <property type="project" value="UniProtKB-KW"/>
</dbReference>
<evidence type="ECO:0000256" key="4">
    <source>
        <dbReference type="ARBA" id="ARBA00022679"/>
    </source>
</evidence>
<evidence type="ECO:0000313" key="11">
    <source>
        <dbReference type="Proteomes" id="UP000253606"/>
    </source>
</evidence>
<organism evidence="10 11">
    <name type="scientific">Acidisarcina polymorpha</name>
    <dbReference type="NCBI Taxonomy" id="2211140"/>
    <lineage>
        <taxon>Bacteria</taxon>
        <taxon>Pseudomonadati</taxon>
        <taxon>Acidobacteriota</taxon>
        <taxon>Terriglobia</taxon>
        <taxon>Terriglobales</taxon>
        <taxon>Acidobacteriaceae</taxon>
        <taxon>Acidisarcina</taxon>
    </lineage>
</organism>
<dbReference type="InterPro" id="IPR005467">
    <property type="entry name" value="His_kinase_dom"/>
</dbReference>
<dbReference type="InterPro" id="IPR036890">
    <property type="entry name" value="HATPase_C_sf"/>
</dbReference>
<evidence type="ECO:0000256" key="3">
    <source>
        <dbReference type="ARBA" id="ARBA00022553"/>
    </source>
</evidence>
<comment type="catalytic activity">
    <reaction evidence="1">
        <text>ATP + protein L-histidine = ADP + protein N-phospho-L-histidine.</text>
        <dbReference type="EC" id="2.7.13.3"/>
    </reaction>
</comment>
<keyword evidence="5" id="KW-0547">Nucleotide-binding</keyword>
<dbReference type="InterPro" id="IPR036097">
    <property type="entry name" value="HisK_dim/P_sf"/>
</dbReference>
<dbReference type="AlphaFoldDB" id="A0A2Z5G7A6"/>
<dbReference type="Pfam" id="PF02518">
    <property type="entry name" value="HATPase_c"/>
    <property type="match status" value="1"/>
</dbReference>